<dbReference type="Proteomes" id="UP000574761">
    <property type="component" value="Unassembled WGS sequence"/>
</dbReference>
<sequence>MTGRAFNFTRRQSLGLLAAVSVPPTAVVAVAAQPTEKPFDLQHWLDTADASDVIAYHTAKLVEAMDGKDETRAYRATIDHENGFILIVGHPSKGRAGTVAKVHIDDGAPLLPDDVTSTTAFADWEARQCKA</sequence>
<evidence type="ECO:0000256" key="1">
    <source>
        <dbReference type="SAM" id="SignalP"/>
    </source>
</evidence>
<dbReference type="AlphaFoldDB" id="A0A7W6D7J2"/>
<evidence type="ECO:0000313" key="2">
    <source>
        <dbReference type="EMBL" id="MBB3977394.1"/>
    </source>
</evidence>
<protein>
    <submittedName>
        <fullName evidence="2">Uncharacterized protein</fullName>
    </submittedName>
</protein>
<comment type="caution">
    <text evidence="2">The sequence shown here is derived from an EMBL/GenBank/DDBJ whole genome shotgun (WGS) entry which is preliminary data.</text>
</comment>
<evidence type="ECO:0000313" key="3">
    <source>
        <dbReference type="Proteomes" id="UP000574761"/>
    </source>
</evidence>
<dbReference type="RefSeq" id="WP_183804764.1">
    <property type="nucleotide sequence ID" value="NZ_JACIEE010000005.1"/>
</dbReference>
<gene>
    <name evidence="2" type="ORF">GGQ64_002600</name>
</gene>
<organism evidence="2 3">
    <name type="scientific">Mycoplana azooxidifex</name>
    <dbReference type="NCBI Taxonomy" id="1636188"/>
    <lineage>
        <taxon>Bacteria</taxon>
        <taxon>Pseudomonadati</taxon>
        <taxon>Pseudomonadota</taxon>
        <taxon>Alphaproteobacteria</taxon>
        <taxon>Hyphomicrobiales</taxon>
        <taxon>Rhizobiaceae</taxon>
        <taxon>Mycoplana</taxon>
    </lineage>
</organism>
<keyword evidence="3" id="KW-1185">Reference proteome</keyword>
<reference evidence="2 3" key="1">
    <citation type="submission" date="2020-08" db="EMBL/GenBank/DDBJ databases">
        <title>Genomic Encyclopedia of Type Strains, Phase IV (KMG-IV): sequencing the most valuable type-strain genomes for metagenomic binning, comparative biology and taxonomic classification.</title>
        <authorList>
            <person name="Goeker M."/>
        </authorList>
    </citation>
    <scope>NUCLEOTIDE SEQUENCE [LARGE SCALE GENOMIC DNA]</scope>
    <source>
        <strain evidence="2 3">DSM 100211</strain>
    </source>
</reference>
<accession>A0A7W6D7J2</accession>
<dbReference type="EMBL" id="JACIEE010000005">
    <property type="protein sequence ID" value="MBB3977394.1"/>
    <property type="molecule type" value="Genomic_DNA"/>
</dbReference>
<feature type="chain" id="PRO_5031020043" evidence="1">
    <location>
        <begin position="32"/>
        <end position="131"/>
    </location>
</feature>
<name>A0A7W6D7J2_9HYPH</name>
<proteinExistence type="predicted"/>
<feature type="signal peptide" evidence="1">
    <location>
        <begin position="1"/>
        <end position="31"/>
    </location>
</feature>
<keyword evidence="1" id="KW-0732">Signal</keyword>